<proteinExistence type="predicted"/>
<reference evidence="3 4" key="1">
    <citation type="submission" date="2022-07" db="EMBL/GenBank/DDBJ databases">
        <title>Bombella genomes.</title>
        <authorList>
            <person name="Harer L."/>
            <person name="Styblova S."/>
            <person name="Ehrmann M."/>
        </authorList>
    </citation>
    <scope>NUCLEOTIDE SEQUENCE [LARGE SCALE GENOMIC DNA]</scope>
    <source>
        <strain evidence="3 4">TMW 2.2558</strain>
    </source>
</reference>
<dbReference type="CDD" id="cd03789">
    <property type="entry name" value="GT9_LPS_heptosyltransferase"/>
    <property type="match status" value="1"/>
</dbReference>
<dbReference type="PANTHER" id="PTHR30160:SF1">
    <property type="entry name" value="LIPOPOLYSACCHARIDE 1,2-N-ACETYLGLUCOSAMINETRANSFERASE-RELATED"/>
    <property type="match status" value="1"/>
</dbReference>
<keyword evidence="1" id="KW-0328">Glycosyltransferase</keyword>
<organism evidence="3 4">
    <name type="scientific">Bombella saccharophila</name>
    <dbReference type="NCBI Taxonomy" id="2967338"/>
    <lineage>
        <taxon>Bacteria</taxon>
        <taxon>Pseudomonadati</taxon>
        <taxon>Pseudomonadota</taxon>
        <taxon>Alphaproteobacteria</taxon>
        <taxon>Acetobacterales</taxon>
        <taxon>Acetobacteraceae</taxon>
        <taxon>Bombella</taxon>
    </lineage>
</organism>
<name>A0ABT3W6Y0_9PROT</name>
<gene>
    <name evidence="3" type="ORF">NQF64_06255</name>
</gene>
<dbReference type="Pfam" id="PF01075">
    <property type="entry name" value="Glyco_transf_9"/>
    <property type="match status" value="1"/>
</dbReference>
<evidence type="ECO:0000313" key="3">
    <source>
        <dbReference type="EMBL" id="MCX5614844.1"/>
    </source>
</evidence>
<dbReference type="EMBL" id="JANIDW010000003">
    <property type="protein sequence ID" value="MCX5614844.1"/>
    <property type="molecule type" value="Genomic_DNA"/>
</dbReference>
<dbReference type="InterPro" id="IPR002201">
    <property type="entry name" value="Glyco_trans_9"/>
</dbReference>
<dbReference type="SUPFAM" id="SSF53756">
    <property type="entry name" value="UDP-Glycosyltransferase/glycogen phosphorylase"/>
    <property type="match status" value="1"/>
</dbReference>
<accession>A0ABT3W6Y0</accession>
<sequence>MTNIQNILIIRHGALGDVCQAFEAFASIRQAFAHAHITLLTSSPYQALAASTPWFDAIAIDDRPPITHWRHWRNIRALLHKMDLVFDLQNSGRTSRYRTLAPRTILWSGQQKRASLPHHNPQARQMHTLCRQRDQLRSANVPLQPRTIPTFLKDEGPFLTEPYVVLVPGAAPHRPAKRWPLAYFADLAHTIAAWGYVPLIVGSAADAPLAAHICHHVPTARDFTGKTTLPALAGLLHRALLCCGNDTGPLHMAAMMDCPTLTLFSAESDPRRCAPHGLTVGQNRVMQADTLAHIQPERVMTLLHDWGLPLMQARRAHHAKK</sequence>
<evidence type="ECO:0000256" key="2">
    <source>
        <dbReference type="ARBA" id="ARBA00022679"/>
    </source>
</evidence>
<dbReference type="Proteomes" id="UP001165648">
    <property type="component" value="Unassembled WGS sequence"/>
</dbReference>
<keyword evidence="2" id="KW-0808">Transferase</keyword>
<dbReference type="PANTHER" id="PTHR30160">
    <property type="entry name" value="TETRAACYLDISACCHARIDE 4'-KINASE-RELATED"/>
    <property type="match status" value="1"/>
</dbReference>
<dbReference type="Gene3D" id="3.40.50.2000">
    <property type="entry name" value="Glycogen Phosphorylase B"/>
    <property type="match status" value="2"/>
</dbReference>
<protein>
    <submittedName>
        <fullName evidence="3">Glycosyltransferase family 9 protein</fullName>
    </submittedName>
</protein>
<dbReference type="RefSeq" id="WP_266106851.1">
    <property type="nucleotide sequence ID" value="NZ_JANIDW010000003.1"/>
</dbReference>
<keyword evidence="4" id="KW-1185">Reference proteome</keyword>
<evidence type="ECO:0000313" key="4">
    <source>
        <dbReference type="Proteomes" id="UP001165648"/>
    </source>
</evidence>
<evidence type="ECO:0000256" key="1">
    <source>
        <dbReference type="ARBA" id="ARBA00022676"/>
    </source>
</evidence>
<comment type="caution">
    <text evidence="3">The sequence shown here is derived from an EMBL/GenBank/DDBJ whole genome shotgun (WGS) entry which is preliminary data.</text>
</comment>
<dbReference type="InterPro" id="IPR051199">
    <property type="entry name" value="LPS_LOS_Heptosyltrfase"/>
</dbReference>